<dbReference type="AlphaFoldDB" id="A0A2H1WCZ2"/>
<reference evidence="2" key="1">
    <citation type="submission" date="2016-07" db="EMBL/GenBank/DDBJ databases">
        <authorList>
            <person name="Bretaudeau A."/>
        </authorList>
    </citation>
    <scope>NUCLEOTIDE SEQUENCE</scope>
    <source>
        <strain evidence="2">Rice</strain>
        <tissue evidence="2">Whole body</tissue>
    </source>
</reference>
<evidence type="ECO:0000313" key="2">
    <source>
        <dbReference type="EMBL" id="SOQ50722.1"/>
    </source>
</evidence>
<keyword evidence="1" id="KW-0472">Membrane</keyword>
<feature type="transmembrane region" description="Helical" evidence="1">
    <location>
        <begin position="43"/>
        <end position="61"/>
    </location>
</feature>
<gene>
    <name evidence="2" type="ORF">SFRICE_010302</name>
</gene>
<proteinExistence type="predicted"/>
<keyword evidence="1" id="KW-1133">Transmembrane helix</keyword>
<protein>
    <submittedName>
        <fullName evidence="2">SFRICE_010302</fullName>
    </submittedName>
</protein>
<sequence>MSPRPEITIFGSRKELFGAGIESAKRCTAVGCLATTPTVQSKFYFLSFGLLCLCYLLFVGTKN</sequence>
<keyword evidence="1" id="KW-0812">Transmembrane</keyword>
<accession>A0A2H1WCZ2</accession>
<evidence type="ECO:0000256" key="1">
    <source>
        <dbReference type="SAM" id="Phobius"/>
    </source>
</evidence>
<name>A0A2H1WCZ2_SPOFR</name>
<dbReference type="EMBL" id="ODYU01007700">
    <property type="protein sequence ID" value="SOQ50722.1"/>
    <property type="molecule type" value="Genomic_DNA"/>
</dbReference>
<organism evidence="2">
    <name type="scientific">Spodoptera frugiperda</name>
    <name type="common">Fall armyworm</name>
    <dbReference type="NCBI Taxonomy" id="7108"/>
    <lineage>
        <taxon>Eukaryota</taxon>
        <taxon>Metazoa</taxon>
        <taxon>Ecdysozoa</taxon>
        <taxon>Arthropoda</taxon>
        <taxon>Hexapoda</taxon>
        <taxon>Insecta</taxon>
        <taxon>Pterygota</taxon>
        <taxon>Neoptera</taxon>
        <taxon>Endopterygota</taxon>
        <taxon>Lepidoptera</taxon>
        <taxon>Glossata</taxon>
        <taxon>Ditrysia</taxon>
        <taxon>Noctuoidea</taxon>
        <taxon>Noctuidae</taxon>
        <taxon>Amphipyrinae</taxon>
        <taxon>Spodoptera</taxon>
    </lineage>
</organism>